<dbReference type="CDD" id="cd18008">
    <property type="entry name" value="DEXDc_SHPRH-like"/>
    <property type="match status" value="1"/>
</dbReference>
<name>A0ABR1T253_9PEZI</name>
<feature type="region of interest" description="Disordered" evidence="4">
    <location>
        <begin position="638"/>
        <end position="672"/>
    </location>
</feature>
<dbReference type="Gene3D" id="3.40.50.10810">
    <property type="entry name" value="Tandem AAA-ATPase domain"/>
    <property type="match status" value="1"/>
</dbReference>
<organism evidence="7 8">
    <name type="scientific">Apiospora marii</name>
    <dbReference type="NCBI Taxonomy" id="335849"/>
    <lineage>
        <taxon>Eukaryota</taxon>
        <taxon>Fungi</taxon>
        <taxon>Dikarya</taxon>
        <taxon>Ascomycota</taxon>
        <taxon>Pezizomycotina</taxon>
        <taxon>Sordariomycetes</taxon>
        <taxon>Xylariomycetidae</taxon>
        <taxon>Amphisphaeriales</taxon>
        <taxon>Apiosporaceae</taxon>
        <taxon>Apiospora</taxon>
    </lineage>
</organism>
<gene>
    <name evidence="7" type="ORF">PG991_000455</name>
</gene>
<evidence type="ECO:0000259" key="6">
    <source>
        <dbReference type="Pfam" id="PF00271"/>
    </source>
</evidence>
<dbReference type="EMBL" id="JAQQWI010000001">
    <property type="protein sequence ID" value="KAK8040667.1"/>
    <property type="molecule type" value="Genomic_DNA"/>
</dbReference>
<dbReference type="InterPro" id="IPR050628">
    <property type="entry name" value="SNF2_RAD54_helicase_TF"/>
</dbReference>
<evidence type="ECO:0000256" key="1">
    <source>
        <dbReference type="ARBA" id="ARBA00022741"/>
    </source>
</evidence>
<dbReference type="PANTHER" id="PTHR45626">
    <property type="entry name" value="TRANSCRIPTION TERMINATION FACTOR 2-RELATED"/>
    <property type="match status" value="1"/>
</dbReference>
<keyword evidence="3" id="KW-0067">ATP-binding</keyword>
<dbReference type="Pfam" id="PF00176">
    <property type="entry name" value="SNF2-rel_dom"/>
    <property type="match status" value="1"/>
</dbReference>
<evidence type="ECO:0000313" key="8">
    <source>
        <dbReference type="Proteomes" id="UP001396898"/>
    </source>
</evidence>
<sequence>MADLAEPLNISSQYFNQNVTEPFLPEDNEFLFTFDSIQSWADSSNGLKLDHVTDLGPQDALAILLATPVLSSTNVTICFGMLNDISVKLIGNMAEAREKVVQVDGKGEGLMYSVGPSDNYVMLNFPDGSPFAQVNEGTSKALSSVFGITGVYVLAFTTGQAVEHVLRRAKTPGQAVMAVDLNIYGPKSKLDEVGRELSTNKAFLQDPDKGTDNMEYNNPHIISFTGIAEPDQDSSSARWDLQQVQGRGKPARSSAKEMQQTASNIYHSLTRFRALEKVSTVANVITPLLEHQQTALSFMLEREDGPLSADCSLWDSALDDLGRQILGVFPRAASEQPGGRPAASIHLDAITLTTVKVILNSWLQQIGLHLDDGLQVRKYYGRRRNKHREAYLASHIVLTTYHTVASSFNNPSSAIYQLDWYRVILDEGKLNSIGHVSLKSQATSLYQAASALSARSRWCLTATPLQNRLDDVGSLLAFLRIAPFDNPAVFRKYISNVYPDDREMALDRLVPLLNCVCLRRSQNLLGLSNAISQRIRYVTLSVLERDQYESNLRAMSRRMSQRVSADPSSRDYFGIFQAQLQLRIFCNHGTFQKPFAEDGATSTYGEMQREDMMLSLDPAAELKCLVCGKETSVQTASAPIASRRRDPSGVLCPDCQESSEAADAGPDAQAQVEASPISPRPLGLSYEQANFSPEGFSSKIDYLMRDVVELGTNSKSIVFSCWTLSLDLVALHLAKNNIQFLRIDGRMDNPERQANMELFDSSQEYRILLMSTGVGAFGRGSRIHSGAPVEPCGGETGDW</sequence>
<dbReference type="Gene3D" id="3.40.50.300">
    <property type="entry name" value="P-loop containing nucleotide triphosphate hydrolases"/>
    <property type="match status" value="1"/>
</dbReference>
<keyword evidence="1" id="KW-0547">Nucleotide-binding</keyword>
<dbReference type="Proteomes" id="UP001396898">
    <property type="component" value="Unassembled WGS sequence"/>
</dbReference>
<evidence type="ECO:0008006" key="9">
    <source>
        <dbReference type="Google" id="ProtNLM"/>
    </source>
</evidence>
<reference evidence="7 8" key="1">
    <citation type="submission" date="2023-01" db="EMBL/GenBank/DDBJ databases">
        <title>Analysis of 21 Apiospora genomes using comparative genomics revels a genus with tremendous synthesis potential of carbohydrate active enzymes and secondary metabolites.</title>
        <authorList>
            <person name="Sorensen T."/>
        </authorList>
    </citation>
    <scope>NUCLEOTIDE SEQUENCE [LARGE SCALE GENOMIC DNA]</scope>
    <source>
        <strain evidence="7 8">CBS 20057</strain>
    </source>
</reference>
<comment type="caution">
    <text evidence="7">The sequence shown here is derived from an EMBL/GenBank/DDBJ whole genome shotgun (WGS) entry which is preliminary data.</text>
</comment>
<dbReference type="CDD" id="cd18793">
    <property type="entry name" value="SF2_C_SNF"/>
    <property type="match status" value="1"/>
</dbReference>
<evidence type="ECO:0000259" key="5">
    <source>
        <dbReference type="Pfam" id="PF00176"/>
    </source>
</evidence>
<dbReference type="InterPro" id="IPR001650">
    <property type="entry name" value="Helicase_C-like"/>
</dbReference>
<protein>
    <recommendedName>
        <fullName evidence="9">Helicase C-terminal domain-containing protein</fullName>
    </recommendedName>
</protein>
<keyword evidence="2" id="KW-0378">Hydrolase</keyword>
<dbReference type="InterPro" id="IPR027417">
    <property type="entry name" value="P-loop_NTPase"/>
</dbReference>
<evidence type="ECO:0000256" key="3">
    <source>
        <dbReference type="ARBA" id="ARBA00022840"/>
    </source>
</evidence>
<dbReference type="InterPro" id="IPR049730">
    <property type="entry name" value="SNF2/RAD54-like_C"/>
</dbReference>
<feature type="domain" description="Helicase C-terminal" evidence="6">
    <location>
        <begin position="700"/>
        <end position="778"/>
    </location>
</feature>
<dbReference type="SUPFAM" id="SSF52540">
    <property type="entry name" value="P-loop containing nucleoside triphosphate hydrolases"/>
    <property type="match status" value="2"/>
</dbReference>
<keyword evidence="8" id="KW-1185">Reference proteome</keyword>
<proteinExistence type="predicted"/>
<dbReference type="PANTHER" id="PTHR45626:SF52">
    <property type="entry name" value="SINGLE-STRANDED DNA-DEPENDENT ATPASE (EUROFUNG)"/>
    <property type="match status" value="1"/>
</dbReference>
<evidence type="ECO:0000256" key="4">
    <source>
        <dbReference type="SAM" id="MobiDB-lite"/>
    </source>
</evidence>
<accession>A0ABR1T253</accession>
<dbReference type="InterPro" id="IPR000330">
    <property type="entry name" value="SNF2_N"/>
</dbReference>
<evidence type="ECO:0000256" key="2">
    <source>
        <dbReference type="ARBA" id="ARBA00022801"/>
    </source>
</evidence>
<feature type="domain" description="SNF2 N-terminal" evidence="5">
    <location>
        <begin position="304"/>
        <end position="588"/>
    </location>
</feature>
<dbReference type="Pfam" id="PF00271">
    <property type="entry name" value="Helicase_C"/>
    <property type="match status" value="1"/>
</dbReference>
<dbReference type="InterPro" id="IPR038718">
    <property type="entry name" value="SNF2-like_sf"/>
</dbReference>
<evidence type="ECO:0000313" key="7">
    <source>
        <dbReference type="EMBL" id="KAK8040667.1"/>
    </source>
</evidence>